<keyword evidence="1" id="KW-1133">Transmembrane helix</keyword>
<proteinExistence type="predicted"/>
<gene>
    <name evidence="2" type="ORF">C483_15017</name>
</gene>
<dbReference type="Proteomes" id="UP000011519">
    <property type="component" value="Unassembled WGS sequence"/>
</dbReference>
<evidence type="ECO:0000313" key="2">
    <source>
        <dbReference type="EMBL" id="ELY88660.1"/>
    </source>
</evidence>
<name>L9ZQ83_9EURY</name>
<reference evidence="2 3" key="1">
    <citation type="journal article" date="2014" name="PLoS Genet.">
        <title>Phylogenetically driven sequencing of extremely halophilic archaea reveals strategies for static and dynamic osmo-response.</title>
        <authorList>
            <person name="Becker E.A."/>
            <person name="Seitzer P.M."/>
            <person name="Tritt A."/>
            <person name="Larsen D."/>
            <person name="Krusor M."/>
            <person name="Yao A.I."/>
            <person name="Wu D."/>
            <person name="Madern D."/>
            <person name="Eisen J.A."/>
            <person name="Darling A.E."/>
            <person name="Facciotti M.T."/>
        </authorList>
    </citation>
    <scope>NUCLEOTIDE SEQUENCE [LARGE SCALE GENOMIC DNA]</scope>
    <source>
        <strain evidence="2 3">JCM 10989</strain>
    </source>
</reference>
<evidence type="ECO:0000313" key="3">
    <source>
        <dbReference type="Proteomes" id="UP000011519"/>
    </source>
</evidence>
<keyword evidence="1" id="KW-0812">Transmembrane</keyword>
<dbReference type="EMBL" id="AOIM01000038">
    <property type="protein sequence ID" value="ELY88660.1"/>
    <property type="molecule type" value="Genomic_DNA"/>
</dbReference>
<dbReference type="AlphaFoldDB" id="L9ZQ83"/>
<protein>
    <submittedName>
        <fullName evidence="2">Uncharacterized protein</fullName>
    </submittedName>
</protein>
<comment type="caution">
    <text evidence="2">The sequence shown here is derived from an EMBL/GenBank/DDBJ whole genome shotgun (WGS) entry which is preliminary data.</text>
</comment>
<feature type="transmembrane region" description="Helical" evidence="1">
    <location>
        <begin position="304"/>
        <end position="327"/>
    </location>
</feature>
<evidence type="ECO:0000256" key="1">
    <source>
        <dbReference type="SAM" id="Phobius"/>
    </source>
</evidence>
<feature type="transmembrane region" description="Helical" evidence="1">
    <location>
        <begin position="270"/>
        <end position="292"/>
    </location>
</feature>
<accession>L9ZQ83</accession>
<keyword evidence="3" id="KW-1185">Reference proteome</keyword>
<sequence length="352" mass="40553">MENYFIDLHLAINMVSPEEFFSSFAQISATIVGFVIAISTVLYSIEREKREERTDELRESLNDFFAHNHQLLSDLFHAFENTAPDDYTDDFDQVSGDFDEAVQKAKELKEESDSEVVIIYSHLAILYYSTLRLETRCDVRELKEIIRDFKSSLDALQHDYFHSENQFNRGLYKDLTKQDEDDIPDEYLLESGVFSRDDTNPIVEHLNENRISSPTNPHKSTVTPVVLSGKELYTIRAVVNRLRIEFGSVRTKSYRTLIDYDPHIVQIIKLTIAIIVAGVVIPIAFLFSFPPILDSLQISGWDLFLSQMVLLITTVLIFISTIELLLVQLRPSKNNLSCLSRFLLWIVDKLSI</sequence>
<feature type="transmembrane region" description="Helical" evidence="1">
    <location>
        <begin position="20"/>
        <end position="43"/>
    </location>
</feature>
<organism evidence="2 3">
    <name type="scientific">Natrialba hulunbeirensis JCM 10989</name>
    <dbReference type="NCBI Taxonomy" id="1227493"/>
    <lineage>
        <taxon>Archaea</taxon>
        <taxon>Methanobacteriati</taxon>
        <taxon>Methanobacteriota</taxon>
        <taxon>Stenosarchaea group</taxon>
        <taxon>Halobacteria</taxon>
        <taxon>Halobacteriales</taxon>
        <taxon>Natrialbaceae</taxon>
        <taxon>Natrialba</taxon>
    </lineage>
</organism>
<keyword evidence="1" id="KW-0472">Membrane</keyword>